<keyword evidence="6" id="KW-1185">Reference proteome</keyword>
<dbReference type="AlphaFoldDB" id="N6TVP7"/>
<evidence type="ECO:0000313" key="5">
    <source>
        <dbReference type="EnsemblMetazoa" id="XP_019766585.1"/>
    </source>
</evidence>
<protein>
    <recommendedName>
        <fullName evidence="3">AB hydrolase-1 domain-containing protein</fullName>
    </recommendedName>
</protein>
<keyword evidence="2" id="KW-0378">Hydrolase</keyword>
<dbReference type="PANTHER" id="PTHR43798">
    <property type="entry name" value="MONOACYLGLYCEROL LIPASE"/>
    <property type="match status" value="1"/>
</dbReference>
<feature type="domain" description="AB hydrolase-1" evidence="3">
    <location>
        <begin position="42"/>
        <end position="142"/>
    </location>
</feature>
<organism evidence="4">
    <name type="scientific">Dendroctonus ponderosae</name>
    <name type="common">Mountain pine beetle</name>
    <dbReference type="NCBI Taxonomy" id="77166"/>
    <lineage>
        <taxon>Eukaryota</taxon>
        <taxon>Metazoa</taxon>
        <taxon>Ecdysozoa</taxon>
        <taxon>Arthropoda</taxon>
        <taxon>Hexapoda</taxon>
        <taxon>Insecta</taxon>
        <taxon>Pterygota</taxon>
        <taxon>Neoptera</taxon>
        <taxon>Endopterygota</taxon>
        <taxon>Coleoptera</taxon>
        <taxon>Polyphaga</taxon>
        <taxon>Cucujiformia</taxon>
        <taxon>Curculionidae</taxon>
        <taxon>Scolytinae</taxon>
        <taxon>Dendroctonus</taxon>
    </lineage>
</organism>
<evidence type="ECO:0000313" key="4">
    <source>
        <dbReference type="EMBL" id="ENN73370.1"/>
    </source>
</evidence>
<dbReference type="KEGG" id="dpa:109542003"/>
<dbReference type="EMBL" id="KB741167">
    <property type="protein sequence ID" value="ENN73370.1"/>
    <property type="molecule type" value="Genomic_DNA"/>
</dbReference>
<evidence type="ECO:0000256" key="1">
    <source>
        <dbReference type="ARBA" id="ARBA00008645"/>
    </source>
</evidence>
<reference evidence="5" key="2">
    <citation type="submission" date="2024-08" db="UniProtKB">
        <authorList>
            <consortium name="EnsemblMetazoa"/>
        </authorList>
    </citation>
    <scope>IDENTIFICATION</scope>
</reference>
<proteinExistence type="inferred from homology"/>
<dbReference type="Gene3D" id="3.40.50.1820">
    <property type="entry name" value="alpha/beta hydrolase"/>
    <property type="match status" value="1"/>
</dbReference>
<dbReference type="InterPro" id="IPR000073">
    <property type="entry name" value="AB_hydrolase_1"/>
</dbReference>
<dbReference type="Pfam" id="PF00561">
    <property type="entry name" value="Abhydrolase_1"/>
    <property type="match status" value="1"/>
</dbReference>
<dbReference type="GO" id="GO:0016020">
    <property type="term" value="C:membrane"/>
    <property type="evidence" value="ECO:0007669"/>
    <property type="project" value="TreeGrafter"/>
</dbReference>
<evidence type="ECO:0000256" key="2">
    <source>
        <dbReference type="ARBA" id="ARBA00022801"/>
    </source>
</evidence>
<dbReference type="SUPFAM" id="SSF53474">
    <property type="entry name" value="alpha/beta-Hydrolases"/>
    <property type="match status" value="1"/>
</dbReference>
<dbReference type="PANTHER" id="PTHR43798:SF14">
    <property type="entry name" value="SERINE HYDROLASE-LIKE PROTEIN DDB_G0286239"/>
    <property type="match status" value="1"/>
</dbReference>
<dbReference type="InterPro" id="IPR029058">
    <property type="entry name" value="AB_hydrolase_fold"/>
</dbReference>
<comment type="similarity">
    <text evidence="1">Belongs to the AB hydrolase superfamily.</text>
</comment>
<reference evidence="4 6" key="1">
    <citation type="journal article" date="2013" name="Genome Biol.">
        <title>Draft genome of the mountain pine beetle, Dendroctonus ponderosae Hopkins, a major forest pest.</title>
        <authorList>
            <person name="Keeling C.I."/>
            <person name="Yuen M.M."/>
            <person name="Liao N.Y."/>
            <person name="Docking T.R."/>
            <person name="Chan S.K."/>
            <person name="Taylor G.A."/>
            <person name="Palmquist D.L."/>
            <person name="Jackman S.D."/>
            <person name="Nguyen A."/>
            <person name="Li M."/>
            <person name="Henderson H."/>
            <person name="Janes J.K."/>
            <person name="Zhao Y."/>
            <person name="Pandoh P."/>
            <person name="Moore R."/>
            <person name="Sperling F.A."/>
            <person name="Huber D.P."/>
            <person name="Birol I."/>
            <person name="Jones S.J."/>
            <person name="Bohlmann J."/>
        </authorList>
    </citation>
    <scope>NUCLEOTIDE SEQUENCE</scope>
</reference>
<accession>N6TVP7</accession>
<evidence type="ECO:0000313" key="6">
    <source>
        <dbReference type="Proteomes" id="UP000019118"/>
    </source>
</evidence>
<dbReference type="HOGENOM" id="CLU_020336_8_1_1"/>
<evidence type="ECO:0000259" key="3">
    <source>
        <dbReference type="Pfam" id="PF00561"/>
    </source>
</evidence>
<feature type="non-terminal residue" evidence="4">
    <location>
        <position position="1"/>
    </location>
</feature>
<dbReference type="Proteomes" id="UP000019118">
    <property type="component" value="Unassembled WGS sequence"/>
</dbReference>
<dbReference type="OMA" id="DKFFFCR"/>
<dbReference type="OrthoDB" id="190201at2759"/>
<dbReference type="InterPro" id="IPR050266">
    <property type="entry name" value="AB_hydrolase_sf"/>
</dbReference>
<sequence length="347" mass="39740">MQSVGKVLVRGFASKAPWQEVAIPIPWGEIRGKWWGPLDRRPILTLHGWQDNSGSFDRLLPLLQEEQRSFLTIDLPGHGFSSRLPPGVYYDFTAYILTLQYIAQHFQWPKLSLMGHSLGGITAYSYTMLYPQQVDFVLCLDGAKPLVQKNRSSLMAKNLQAFLRNNAYAMSAEEPPSYSLEEMKQRVHLPNRRSVAVEFAPYLLYRNIEPSRRSPGQFYFTRDPRLRTGALMGFPQEEIVTEAHHITCPIFLCKSTEGSYFEEKENFYQVLDVLRRSSAHCDFQYVEGTHHAHLNQPEGLAPQLRQFLARRSPAEPQVGLNGARLVSETEDPRVTRNGSWVTDHSRC</sequence>
<dbReference type="EnsemblMetazoa" id="XM_019911026.1">
    <property type="protein sequence ID" value="XP_019766585.1"/>
    <property type="gene ID" value="LOC109542003"/>
</dbReference>
<name>N6TVP7_DENPD</name>
<gene>
    <name evidence="5" type="primary">109542003</name>
    <name evidence="4" type="ORF">YQE_10020</name>
</gene>
<dbReference type="GO" id="GO:0016787">
    <property type="term" value="F:hydrolase activity"/>
    <property type="evidence" value="ECO:0007669"/>
    <property type="project" value="UniProtKB-KW"/>
</dbReference>